<feature type="transmembrane region" description="Helical" evidence="6">
    <location>
        <begin position="481"/>
        <end position="502"/>
    </location>
</feature>
<feature type="region of interest" description="Disordered" evidence="5">
    <location>
        <begin position="572"/>
        <end position="591"/>
    </location>
</feature>
<feature type="transmembrane region" description="Helical" evidence="6">
    <location>
        <begin position="449"/>
        <end position="469"/>
    </location>
</feature>
<organism evidence="8 9">
    <name type="scientific">Coilia grayii</name>
    <name type="common">Gray's grenadier anchovy</name>
    <dbReference type="NCBI Taxonomy" id="363190"/>
    <lineage>
        <taxon>Eukaryota</taxon>
        <taxon>Metazoa</taxon>
        <taxon>Chordata</taxon>
        <taxon>Craniata</taxon>
        <taxon>Vertebrata</taxon>
        <taxon>Euteleostomi</taxon>
        <taxon>Actinopterygii</taxon>
        <taxon>Neopterygii</taxon>
        <taxon>Teleostei</taxon>
        <taxon>Clupei</taxon>
        <taxon>Clupeiformes</taxon>
        <taxon>Clupeoidei</taxon>
        <taxon>Engraulidae</taxon>
        <taxon>Coilinae</taxon>
        <taxon>Coilia</taxon>
    </lineage>
</organism>
<feature type="transmembrane region" description="Helical" evidence="6">
    <location>
        <begin position="206"/>
        <end position="224"/>
    </location>
</feature>
<accession>A0ABD1JRC0</accession>
<evidence type="ECO:0000256" key="3">
    <source>
        <dbReference type="ARBA" id="ARBA00022989"/>
    </source>
</evidence>
<evidence type="ECO:0000256" key="6">
    <source>
        <dbReference type="SAM" id="Phobius"/>
    </source>
</evidence>
<gene>
    <name evidence="8" type="ORF">ACEWY4_014077</name>
</gene>
<feature type="transmembrane region" description="Helical" evidence="6">
    <location>
        <begin position="378"/>
        <end position="402"/>
    </location>
</feature>
<comment type="subcellular location">
    <subcellularLocation>
        <location evidence="1">Membrane</location>
        <topology evidence="1">Multi-pass membrane protein</topology>
    </subcellularLocation>
</comment>
<keyword evidence="2 6" id="KW-0812">Transmembrane</keyword>
<evidence type="ECO:0000256" key="2">
    <source>
        <dbReference type="ARBA" id="ARBA00022692"/>
    </source>
</evidence>
<feature type="transmembrane region" description="Helical" evidence="6">
    <location>
        <begin position="408"/>
        <end position="428"/>
    </location>
</feature>
<evidence type="ECO:0000256" key="4">
    <source>
        <dbReference type="ARBA" id="ARBA00023136"/>
    </source>
</evidence>
<feature type="region of interest" description="Disordered" evidence="5">
    <location>
        <begin position="1"/>
        <end position="29"/>
    </location>
</feature>
<dbReference type="EMBL" id="JBHFQA010000012">
    <property type="protein sequence ID" value="KAL2089389.1"/>
    <property type="molecule type" value="Genomic_DNA"/>
</dbReference>
<feature type="transmembrane region" description="Helical" evidence="6">
    <location>
        <begin position="262"/>
        <end position="280"/>
    </location>
</feature>
<evidence type="ECO:0000313" key="9">
    <source>
        <dbReference type="Proteomes" id="UP001591681"/>
    </source>
</evidence>
<dbReference type="PROSITE" id="PS50850">
    <property type="entry name" value="MFS"/>
    <property type="match status" value="1"/>
</dbReference>
<feature type="transmembrane region" description="Helical" evidence="6">
    <location>
        <begin position="175"/>
        <end position="194"/>
    </location>
</feature>
<dbReference type="Pfam" id="PF00083">
    <property type="entry name" value="Sugar_tr"/>
    <property type="match status" value="1"/>
</dbReference>
<dbReference type="Gene3D" id="1.20.1250.20">
    <property type="entry name" value="MFS general substrate transporter like domains"/>
    <property type="match status" value="1"/>
</dbReference>
<dbReference type="InterPro" id="IPR020846">
    <property type="entry name" value="MFS_dom"/>
</dbReference>
<reference evidence="8 9" key="1">
    <citation type="submission" date="2024-09" db="EMBL/GenBank/DDBJ databases">
        <title>A chromosome-level genome assembly of Gray's grenadier anchovy, Coilia grayii.</title>
        <authorList>
            <person name="Fu Z."/>
        </authorList>
    </citation>
    <scope>NUCLEOTIDE SEQUENCE [LARGE SCALE GENOMIC DNA]</scope>
    <source>
        <strain evidence="8">G4</strain>
        <tissue evidence="8">Muscle</tissue>
    </source>
</reference>
<dbReference type="InterPro" id="IPR005828">
    <property type="entry name" value="MFS_sugar_transport-like"/>
</dbReference>
<evidence type="ECO:0000256" key="5">
    <source>
        <dbReference type="SAM" id="MobiDB-lite"/>
    </source>
</evidence>
<keyword evidence="4 6" id="KW-0472">Membrane</keyword>
<evidence type="ECO:0000256" key="1">
    <source>
        <dbReference type="ARBA" id="ARBA00004141"/>
    </source>
</evidence>
<proteinExistence type="predicted"/>
<feature type="transmembrane region" description="Helical" evidence="6">
    <location>
        <begin position="349"/>
        <end position="371"/>
    </location>
</feature>
<dbReference type="AlphaFoldDB" id="A0ABD1JRC0"/>
<dbReference type="InterPro" id="IPR036259">
    <property type="entry name" value="MFS_trans_sf"/>
</dbReference>
<name>A0ABD1JRC0_9TELE</name>
<dbReference type="SUPFAM" id="SSF103473">
    <property type="entry name" value="MFS general substrate transporter"/>
    <property type="match status" value="1"/>
</dbReference>
<evidence type="ECO:0000259" key="7">
    <source>
        <dbReference type="PROSITE" id="PS50850"/>
    </source>
</evidence>
<protein>
    <recommendedName>
        <fullName evidence="7">Major facilitator superfamily (MFS) profile domain-containing protein</fullName>
    </recommendedName>
</protein>
<dbReference type="GO" id="GO:0016020">
    <property type="term" value="C:membrane"/>
    <property type="evidence" value="ECO:0007669"/>
    <property type="project" value="UniProtKB-SubCell"/>
</dbReference>
<feature type="transmembrane region" description="Helical" evidence="6">
    <location>
        <begin position="509"/>
        <end position="529"/>
    </location>
</feature>
<keyword evidence="3 6" id="KW-1133">Transmembrane helix</keyword>
<dbReference type="Proteomes" id="UP001591681">
    <property type="component" value="Unassembled WGS sequence"/>
</dbReference>
<evidence type="ECO:0000313" key="8">
    <source>
        <dbReference type="EMBL" id="KAL2089389.1"/>
    </source>
</evidence>
<comment type="caution">
    <text evidence="8">The sequence shown here is derived from an EMBL/GenBank/DDBJ whole genome shotgun (WGS) entry which is preliminary data.</text>
</comment>
<sequence>MAVVRRDHSPGNGQVGPSPEATPSRPPPPLAQVDGVVFPFLGGFGRYQKRLMLLSWIPALLVSCNQYSDYIHLSQPNITCTANVSGAADTIAVPPLNGSTRAPFITDNYEEDGAQCSCLERHIHLESGLKQNVVTEWWLVCEEEWQAHLAHLSFLLGTAIGALLTGALADWWGRLPVLCLSVFVTFVCGIAVAFSHNVLAFCMLRFIQGFGLAGIFLSLYLLRIELCLPAWRFSMTMVANVLAVGGQLLLPGLAVLCIDWHVLQLVLICPLAILFFYAWIFPESLRWLLATQRYVRAKGQMYQVAQGNNVDTETDETGILSALEAELHQTPQSSCILQIIHTRNMWKNILVLCVNSLASSGMGQCFARVVCGVSFSPVHYLVLVGIAMGGCAMLATVVVVMGRRGAQLSFMIVTALASLLQLGLLNLIGKYSLRHDTALRDTLNRRLSVALSVIGMLTSHAVNHLSMFICAEITPTVIRGGAVGLLMANAAVGMCVSALVDLQKMRGFFLLKIILTCSCLLSIICIPLLPETTNQPLPETMAEGEGLLRRPLPSGEQHHLLTRAEVAEYSRVADTPMHRQGNDTANGIRTS</sequence>
<feature type="domain" description="Major facilitator superfamily (MFS) profile" evidence="7">
    <location>
        <begin position="78"/>
        <end position="533"/>
    </location>
</feature>
<dbReference type="PANTHER" id="PTHR24064">
    <property type="entry name" value="SOLUTE CARRIER FAMILY 22 MEMBER"/>
    <property type="match status" value="1"/>
</dbReference>
<feature type="compositionally biased region" description="Polar residues" evidence="5">
    <location>
        <begin position="582"/>
        <end position="591"/>
    </location>
</feature>
<feature type="transmembrane region" description="Helical" evidence="6">
    <location>
        <begin position="230"/>
        <end position="250"/>
    </location>
</feature>
<feature type="transmembrane region" description="Helical" evidence="6">
    <location>
        <begin position="149"/>
        <end position="169"/>
    </location>
</feature>
<keyword evidence="9" id="KW-1185">Reference proteome</keyword>